<reference evidence="1" key="1">
    <citation type="submission" date="2024-09" db="EMBL/GenBank/DDBJ databases">
        <title>Black Yeasts Isolated from many extreme environments.</title>
        <authorList>
            <person name="Coleine C."/>
            <person name="Stajich J.E."/>
            <person name="Selbmann L."/>
        </authorList>
    </citation>
    <scope>NUCLEOTIDE SEQUENCE</scope>
    <source>
        <strain evidence="1">CCFEE 5737</strain>
    </source>
</reference>
<accession>A0ACC3D422</accession>
<comment type="caution">
    <text evidence="1">The sequence shown here is derived from an EMBL/GenBank/DDBJ whole genome shotgun (WGS) entry which is preliminary data.</text>
</comment>
<organism evidence="1 2">
    <name type="scientific">Coniosporium uncinatum</name>
    <dbReference type="NCBI Taxonomy" id="93489"/>
    <lineage>
        <taxon>Eukaryota</taxon>
        <taxon>Fungi</taxon>
        <taxon>Dikarya</taxon>
        <taxon>Ascomycota</taxon>
        <taxon>Pezizomycotina</taxon>
        <taxon>Dothideomycetes</taxon>
        <taxon>Dothideomycetes incertae sedis</taxon>
        <taxon>Coniosporium</taxon>
    </lineage>
</organism>
<dbReference type="EMBL" id="JAWDJW010007774">
    <property type="protein sequence ID" value="KAK3061543.1"/>
    <property type="molecule type" value="Genomic_DNA"/>
</dbReference>
<evidence type="ECO:0000313" key="1">
    <source>
        <dbReference type="EMBL" id="KAK3061543.1"/>
    </source>
</evidence>
<keyword evidence="2" id="KW-1185">Reference proteome</keyword>
<sequence length="187" mass="21433">MSSKNLLLRLPAELRVRIHHHVLDALPEEDGFAQEKCYLEGNWGVDVSPLKCFVSTHPYLDKRKAALLKQGIQHFHGRLLGLAATCRSIRIELLCEYWRRVTIYNYRSSLPVNAKIMMEGLDPAIRSRLTKTRVTSYSSLNFEEAKQFQEVVDMDHVHPELQIEFCGPSNLVFVKSERGKDPLANGK</sequence>
<proteinExistence type="predicted"/>
<dbReference type="Proteomes" id="UP001186974">
    <property type="component" value="Unassembled WGS sequence"/>
</dbReference>
<gene>
    <name evidence="1" type="ORF">LTS18_005963</name>
</gene>
<protein>
    <submittedName>
        <fullName evidence="1">Uncharacterized protein</fullName>
    </submittedName>
</protein>
<evidence type="ECO:0000313" key="2">
    <source>
        <dbReference type="Proteomes" id="UP001186974"/>
    </source>
</evidence>
<name>A0ACC3D422_9PEZI</name>